<keyword evidence="5" id="KW-0067">ATP-binding</keyword>
<evidence type="ECO:0000313" key="10">
    <source>
        <dbReference type="EMBL" id="KAG0317820.1"/>
    </source>
</evidence>
<keyword evidence="11" id="KW-1185">Reference proteome</keyword>
<dbReference type="InterPro" id="IPR005034">
    <property type="entry name" value="Dicer_dimerisation"/>
</dbReference>
<evidence type="ECO:0000313" key="11">
    <source>
        <dbReference type="Proteomes" id="UP000738325"/>
    </source>
</evidence>
<dbReference type="Pfam" id="PF00636">
    <property type="entry name" value="Ribonuclease_3"/>
    <property type="match status" value="1"/>
</dbReference>
<dbReference type="Proteomes" id="UP000738325">
    <property type="component" value="Unassembled WGS sequence"/>
</dbReference>
<keyword evidence="2" id="KW-0547">Nucleotide-binding</keyword>
<evidence type="ECO:0000256" key="3">
    <source>
        <dbReference type="ARBA" id="ARBA00022801"/>
    </source>
</evidence>
<dbReference type="Pfam" id="PF03368">
    <property type="entry name" value="Dicer_dimer"/>
    <property type="match status" value="1"/>
</dbReference>
<keyword evidence="4" id="KW-0347">Helicase</keyword>
<dbReference type="CDD" id="cd00593">
    <property type="entry name" value="RIBOc"/>
    <property type="match status" value="1"/>
</dbReference>
<evidence type="ECO:0000256" key="1">
    <source>
        <dbReference type="ARBA" id="ARBA00022737"/>
    </source>
</evidence>
<feature type="domain" description="RNase III" evidence="8">
    <location>
        <begin position="613"/>
        <end position="755"/>
    </location>
</feature>
<keyword evidence="1" id="KW-0677">Repeat</keyword>
<evidence type="ECO:0000256" key="7">
    <source>
        <dbReference type="SAM" id="MobiDB-lite"/>
    </source>
</evidence>
<evidence type="ECO:0000259" key="8">
    <source>
        <dbReference type="PROSITE" id="PS50142"/>
    </source>
</evidence>
<protein>
    <submittedName>
        <fullName evidence="10">Endoribonuclease Dicer</fullName>
    </submittedName>
</protein>
<comment type="caution">
    <text evidence="10">The sequence shown here is derived from an EMBL/GenBank/DDBJ whole genome shotgun (WGS) entry which is preliminary data.</text>
</comment>
<dbReference type="GO" id="GO:0003723">
    <property type="term" value="F:RNA binding"/>
    <property type="evidence" value="ECO:0007669"/>
    <property type="project" value="UniProtKB-UniRule"/>
</dbReference>
<dbReference type="Gene3D" id="1.10.1520.10">
    <property type="entry name" value="Ribonuclease III domain"/>
    <property type="match status" value="1"/>
</dbReference>
<dbReference type="GO" id="GO:0006396">
    <property type="term" value="P:RNA processing"/>
    <property type="evidence" value="ECO:0007669"/>
    <property type="project" value="InterPro"/>
</dbReference>
<dbReference type="PANTHER" id="PTHR14950">
    <property type="entry name" value="DICER-RELATED"/>
    <property type="match status" value="1"/>
</dbReference>
<organism evidence="10 11">
    <name type="scientific">Dissophora globulifera</name>
    <dbReference type="NCBI Taxonomy" id="979702"/>
    <lineage>
        <taxon>Eukaryota</taxon>
        <taxon>Fungi</taxon>
        <taxon>Fungi incertae sedis</taxon>
        <taxon>Mucoromycota</taxon>
        <taxon>Mortierellomycotina</taxon>
        <taxon>Mortierellomycetes</taxon>
        <taxon>Mortierellales</taxon>
        <taxon>Mortierellaceae</taxon>
        <taxon>Dissophora</taxon>
    </lineage>
</organism>
<dbReference type="PANTHER" id="PTHR14950:SF37">
    <property type="entry name" value="ENDORIBONUCLEASE DICER"/>
    <property type="match status" value="1"/>
</dbReference>
<dbReference type="SMART" id="SM00535">
    <property type="entry name" value="RIBOc"/>
    <property type="match status" value="1"/>
</dbReference>
<dbReference type="GO" id="GO:0004386">
    <property type="term" value="F:helicase activity"/>
    <property type="evidence" value="ECO:0007669"/>
    <property type="project" value="UniProtKB-KW"/>
</dbReference>
<feature type="domain" description="Dicer dsRNA-binding fold" evidence="9">
    <location>
        <begin position="281"/>
        <end position="373"/>
    </location>
</feature>
<proteinExistence type="predicted"/>
<dbReference type="InterPro" id="IPR038248">
    <property type="entry name" value="Dicer_dimer_sf"/>
</dbReference>
<name>A0A9P6RDJ4_9FUNG</name>
<dbReference type="InterPro" id="IPR036389">
    <property type="entry name" value="RNase_III_sf"/>
</dbReference>
<keyword evidence="6" id="KW-0694">RNA-binding</keyword>
<evidence type="ECO:0000256" key="5">
    <source>
        <dbReference type="ARBA" id="ARBA00022840"/>
    </source>
</evidence>
<dbReference type="GO" id="GO:0004525">
    <property type="term" value="F:ribonuclease III activity"/>
    <property type="evidence" value="ECO:0007669"/>
    <property type="project" value="InterPro"/>
</dbReference>
<evidence type="ECO:0000256" key="4">
    <source>
        <dbReference type="ARBA" id="ARBA00022806"/>
    </source>
</evidence>
<evidence type="ECO:0000259" key="9">
    <source>
        <dbReference type="PROSITE" id="PS51327"/>
    </source>
</evidence>
<feature type="compositionally biased region" description="Basic and acidic residues" evidence="7">
    <location>
        <begin position="458"/>
        <end position="469"/>
    </location>
</feature>
<dbReference type="SUPFAM" id="SSF69065">
    <property type="entry name" value="RNase III domain-like"/>
    <property type="match status" value="1"/>
</dbReference>
<dbReference type="GO" id="GO:0005524">
    <property type="term" value="F:ATP binding"/>
    <property type="evidence" value="ECO:0007669"/>
    <property type="project" value="UniProtKB-KW"/>
</dbReference>
<dbReference type="PROSITE" id="PS51327">
    <property type="entry name" value="DICER_DSRBF"/>
    <property type="match status" value="1"/>
</dbReference>
<dbReference type="PROSITE" id="PS50142">
    <property type="entry name" value="RNASE_3_2"/>
    <property type="match status" value="1"/>
</dbReference>
<feature type="region of interest" description="Disordered" evidence="7">
    <location>
        <begin position="458"/>
        <end position="481"/>
    </location>
</feature>
<gene>
    <name evidence="10" type="primary">DICER1_2</name>
    <name evidence="10" type="ORF">BGZ99_006090</name>
</gene>
<dbReference type="EMBL" id="JAAAIP010000403">
    <property type="protein sequence ID" value="KAG0317820.1"/>
    <property type="molecule type" value="Genomic_DNA"/>
</dbReference>
<evidence type="ECO:0000256" key="6">
    <source>
        <dbReference type="PROSITE-ProRule" id="PRU00657"/>
    </source>
</evidence>
<dbReference type="OrthoDB" id="2439664at2759"/>
<sequence length="800" mass="89296">MDISSPAHDVLGSDAFDGGVEVSIVAVSNPLADKALPMFILLRDIVRYARLRASLTNCKQEFALYVVPSVPLVHLMHAYIVSSGDIRIKALAEANDQDYCSQSFWDSIRPSCDGIVTTTDILCRLLESFVVDIRVRSLHVWDMCNAGHGVERCFRRIFKWFEVEKRAESQPGGALHADIRTEVGYSSLLMRQVANSTHVGGAGVSTRQISYFPTEDSWLWCSTYLADVLGDLERWTREYVGVVDYNADDDTSASAIIFQRKGLESVYLVPKTGAQLTYQNSVAVLYIYYAWLSAKAGMTLKPEFEFVESGPPSVWHCWMTLPVGTLSLDVHSEGFSTRWLAHHAVVFKACRSLHQRGALDDMLLPNLEWSGSVPSEDQCQDKGEDQDLDFLSLPVARLISDGDATPVQAWSSDVTGSYYAHPIDIPDDPWAPVEMATLPLEEPKPKRIPSRKRIRDKDAAHFERMDEPHCIPSRKRARDQDADYSGEVDSADLLSCPRSVAMGVGSSFIKLAISLKVFTEFPASQQDELTTKRSEEQFFKKIYGGLNKREAMAEVGNEFLRNGIEGGLATANSKFAGFKCFEEWKDFDDRFRKTRAQALDAASRVLKEEDGTVQAVEQLLGYEFQEKRLLVESLTCSSFLPNYNRLEYLGDAVLDLVVASHWARQCPELLPDPSSSLKSKSVSNVALGVMCLRSGLYRHIQYRRRSSPTSTFDSAREMLLHVEKGAAPYLLHFRVPKVLADVVESVFGAVFMDCGCQYGPVHTLFMRLLEPNLRHLESGASGGWRIVKKPKAGAVSASVQ</sequence>
<keyword evidence="3" id="KW-0378">Hydrolase</keyword>
<dbReference type="AlphaFoldDB" id="A0A9P6RDJ4"/>
<dbReference type="Gene3D" id="3.30.160.380">
    <property type="entry name" value="Dicer dimerisation domain"/>
    <property type="match status" value="1"/>
</dbReference>
<dbReference type="InterPro" id="IPR000999">
    <property type="entry name" value="RNase_III_dom"/>
</dbReference>
<evidence type="ECO:0000256" key="2">
    <source>
        <dbReference type="ARBA" id="ARBA00022741"/>
    </source>
</evidence>
<accession>A0A9P6RDJ4</accession>
<reference evidence="10" key="1">
    <citation type="journal article" date="2020" name="Fungal Divers.">
        <title>Resolving the Mortierellaceae phylogeny through synthesis of multi-gene phylogenetics and phylogenomics.</title>
        <authorList>
            <person name="Vandepol N."/>
            <person name="Liber J."/>
            <person name="Desiro A."/>
            <person name="Na H."/>
            <person name="Kennedy M."/>
            <person name="Barry K."/>
            <person name="Grigoriev I.V."/>
            <person name="Miller A.N."/>
            <person name="O'Donnell K."/>
            <person name="Stajich J.E."/>
            <person name="Bonito G."/>
        </authorList>
    </citation>
    <scope>NUCLEOTIDE SEQUENCE</scope>
    <source>
        <strain evidence="10">REB-010B</strain>
    </source>
</reference>